<evidence type="ECO:0000256" key="1">
    <source>
        <dbReference type="ARBA" id="ARBA00023002"/>
    </source>
</evidence>
<name>A0A1K1RUE4_9BACT</name>
<evidence type="ECO:0000313" key="6">
    <source>
        <dbReference type="Proteomes" id="UP001326715"/>
    </source>
</evidence>
<evidence type="ECO:0000313" key="4">
    <source>
        <dbReference type="EMBL" id="WQG92069.1"/>
    </source>
</evidence>
<sequence>MKIGLIGTGEIGGTIAKKLTAAGHNVKVNNSSSPEELNKKAAELGVIPATLKEVVKDVEVIIFSVPTTVFPTLPKDLLSEVSKDVIIVDTSNYYPFRDGDIEDLNNGKVESIWVSEHLGRPVIKAFNNLLAHTLAVGGVNSADEERIAMAISGDDTSAKEIVSSLVKDAGFDPVDAGKLSDSWRHQPGTPAYCTELNAAELEKALDDGIKENAGALRNNAIAKLIQRTTPPSHEEVVNFNRSMFPENPKTT</sequence>
<accession>A0A1K1RUE4</accession>
<gene>
    <name evidence="3" type="ORF">SAMN05661012_04276</name>
    <name evidence="4" type="ORF">SR876_11185</name>
</gene>
<feature type="domain" description="Pyrroline-5-carboxylate reductase catalytic N-terminal" evidence="2">
    <location>
        <begin position="2"/>
        <end position="93"/>
    </location>
</feature>
<keyword evidence="1" id="KW-0560">Oxidoreductase</keyword>
<dbReference type="Gene3D" id="3.40.50.720">
    <property type="entry name" value="NAD(P)-binding Rossmann-like Domain"/>
    <property type="match status" value="1"/>
</dbReference>
<dbReference type="InterPro" id="IPR051267">
    <property type="entry name" value="STEAP_metalloreductase"/>
</dbReference>
<dbReference type="Proteomes" id="UP000183788">
    <property type="component" value="Unassembled WGS sequence"/>
</dbReference>
<dbReference type="GO" id="GO:0016491">
    <property type="term" value="F:oxidoreductase activity"/>
    <property type="evidence" value="ECO:0007669"/>
    <property type="project" value="UniProtKB-KW"/>
</dbReference>
<dbReference type="EMBL" id="CP140154">
    <property type="protein sequence ID" value="WQG92069.1"/>
    <property type="molecule type" value="Genomic_DNA"/>
</dbReference>
<reference evidence="4 6" key="2">
    <citation type="submission" date="2023-11" db="EMBL/GenBank/DDBJ databases">
        <title>MicrobeMod: A computational toolkit for identifying prokaryotic methylation and restriction-modification with nanopore sequencing.</title>
        <authorList>
            <person name="Crits-Christoph A."/>
            <person name="Kang S.C."/>
            <person name="Lee H."/>
            <person name="Ostrov N."/>
        </authorList>
    </citation>
    <scope>NUCLEOTIDE SEQUENCE [LARGE SCALE GENOMIC DNA]</scope>
    <source>
        <strain evidence="4 6">ATCC 23090</strain>
    </source>
</reference>
<dbReference type="PANTHER" id="PTHR14239">
    <property type="entry name" value="DUDULIN-RELATED"/>
    <property type="match status" value="1"/>
</dbReference>
<evidence type="ECO:0000313" key="5">
    <source>
        <dbReference type="Proteomes" id="UP000183788"/>
    </source>
</evidence>
<dbReference type="InterPro" id="IPR028939">
    <property type="entry name" value="P5C_Rdtase_cat_N"/>
</dbReference>
<proteinExistence type="predicted"/>
<dbReference type="AlphaFoldDB" id="A0A1K1RUE4"/>
<keyword evidence="6" id="KW-1185">Reference proteome</keyword>
<evidence type="ECO:0000313" key="3">
    <source>
        <dbReference type="EMBL" id="SFW75702.1"/>
    </source>
</evidence>
<dbReference type="RefSeq" id="WP_072363268.1">
    <property type="nucleotide sequence ID" value="NZ_CP139972.1"/>
</dbReference>
<reference evidence="3 5" key="1">
    <citation type="submission" date="2016-11" db="EMBL/GenBank/DDBJ databases">
        <authorList>
            <person name="Jaros S."/>
            <person name="Januszkiewicz K."/>
            <person name="Wedrychowicz H."/>
        </authorList>
    </citation>
    <scope>NUCLEOTIDE SEQUENCE [LARGE SCALE GENOMIC DNA]</scope>
    <source>
        <strain evidence="3 5">DSM 784</strain>
    </source>
</reference>
<protein>
    <submittedName>
        <fullName evidence="4">Prephenate dehydrogenase/arogenate dehydrogenase family protein</fullName>
    </submittedName>
</protein>
<dbReference type="EMBL" id="FPIZ01000014">
    <property type="protein sequence ID" value="SFW75702.1"/>
    <property type="molecule type" value="Genomic_DNA"/>
</dbReference>
<organism evidence="3 5">
    <name type="scientific">Chitinophaga sancti</name>
    <dbReference type="NCBI Taxonomy" id="1004"/>
    <lineage>
        <taxon>Bacteria</taxon>
        <taxon>Pseudomonadati</taxon>
        <taxon>Bacteroidota</taxon>
        <taxon>Chitinophagia</taxon>
        <taxon>Chitinophagales</taxon>
        <taxon>Chitinophagaceae</taxon>
        <taxon>Chitinophaga</taxon>
    </lineage>
</organism>
<dbReference type="Pfam" id="PF03807">
    <property type="entry name" value="F420_oxidored"/>
    <property type="match status" value="1"/>
</dbReference>
<dbReference type="Proteomes" id="UP001326715">
    <property type="component" value="Chromosome"/>
</dbReference>
<dbReference type="InterPro" id="IPR036291">
    <property type="entry name" value="NAD(P)-bd_dom_sf"/>
</dbReference>
<dbReference type="STRING" id="1004.SAMN05661012_04276"/>
<dbReference type="SUPFAM" id="SSF51735">
    <property type="entry name" value="NAD(P)-binding Rossmann-fold domains"/>
    <property type="match status" value="1"/>
</dbReference>
<dbReference type="OrthoDB" id="9786864at2"/>
<evidence type="ECO:0000259" key="2">
    <source>
        <dbReference type="Pfam" id="PF03807"/>
    </source>
</evidence>